<name>A0A392V0W3_9FABA</name>
<keyword evidence="3" id="KW-1185">Reference proteome</keyword>
<organism evidence="2 3">
    <name type="scientific">Trifolium medium</name>
    <dbReference type="NCBI Taxonomy" id="97028"/>
    <lineage>
        <taxon>Eukaryota</taxon>
        <taxon>Viridiplantae</taxon>
        <taxon>Streptophyta</taxon>
        <taxon>Embryophyta</taxon>
        <taxon>Tracheophyta</taxon>
        <taxon>Spermatophyta</taxon>
        <taxon>Magnoliopsida</taxon>
        <taxon>eudicotyledons</taxon>
        <taxon>Gunneridae</taxon>
        <taxon>Pentapetalae</taxon>
        <taxon>rosids</taxon>
        <taxon>fabids</taxon>
        <taxon>Fabales</taxon>
        <taxon>Fabaceae</taxon>
        <taxon>Papilionoideae</taxon>
        <taxon>50 kb inversion clade</taxon>
        <taxon>NPAAA clade</taxon>
        <taxon>Hologalegina</taxon>
        <taxon>IRL clade</taxon>
        <taxon>Trifolieae</taxon>
        <taxon>Trifolium</taxon>
    </lineage>
</organism>
<comment type="caution">
    <text evidence="2">The sequence shown here is derived from an EMBL/GenBank/DDBJ whole genome shotgun (WGS) entry which is preliminary data.</text>
</comment>
<dbReference type="EMBL" id="LXQA011001790">
    <property type="protein sequence ID" value="MCI80721.1"/>
    <property type="molecule type" value="Genomic_DNA"/>
</dbReference>
<proteinExistence type="predicted"/>
<dbReference type="Proteomes" id="UP000265520">
    <property type="component" value="Unassembled WGS sequence"/>
</dbReference>
<protein>
    <submittedName>
        <fullName evidence="2">Uncharacterized protein</fullName>
    </submittedName>
</protein>
<sequence length="54" mass="6018">MDEDQARPQPSDLIPQLDYSSIADKLRHTVSSFANSKGVPEDLFTDIQTPPTED</sequence>
<evidence type="ECO:0000313" key="3">
    <source>
        <dbReference type="Proteomes" id="UP000265520"/>
    </source>
</evidence>
<dbReference type="AlphaFoldDB" id="A0A392V0W3"/>
<evidence type="ECO:0000256" key="1">
    <source>
        <dbReference type="SAM" id="MobiDB-lite"/>
    </source>
</evidence>
<evidence type="ECO:0000313" key="2">
    <source>
        <dbReference type="EMBL" id="MCI80721.1"/>
    </source>
</evidence>
<reference evidence="2 3" key="1">
    <citation type="journal article" date="2018" name="Front. Plant Sci.">
        <title>Red Clover (Trifolium pratense) and Zigzag Clover (T. medium) - A Picture of Genomic Similarities and Differences.</title>
        <authorList>
            <person name="Dluhosova J."/>
            <person name="Istvanek J."/>
            <person name="Nedelnik J."/>
            <person name="Repkova J."/>
        </authorList>
    </citation>
    <scope>NUCLEOTIDE SEQUENCE [LARGE SCALE GENOMIC DNA]</scope>
    <source>
        <strain evidence="3">cv. 10/8</strain>
        <tissue evidence="2">Leaf</tissue>
    </source>
</reference>
<accession>A0A392V0W3</accession>
<feature type="region of interest" description="Disordered" evidence="1">
    <location>
        <begin position="33"/>
        <end position="54"/>
    </location>
</feature>